<dbReference type="GO" id="GO:0002042">
    <property type="term" value="P:cell migration involved in sprouting angiogenesis"/>
    <property type="evidence" value="ECO:0007669"/>
    <property type="project" value="UniProtKB-ARBA"/>
</dbReference>
<dbReference type="GO" id="GO:0010736">
    <property type="term" value="F:serum response element binding"/>
    <property type="evidence" value="ECO:0007669"/>
    <property type="project" value="UniProtKB-ARBA"/>
</dbReference>
<evidence type="ECO:0000256" key="1">
    <source>
        <dbReference type="ARBA" id="ARBA00004123"/>
    </source>
</evidence>
<dbReference type="InterPro" id="IPR036879">
    <property type="entry name" value="TF_MADSbox_sf"/>
</dbReference>
<dbReference type="FunFam" id="3.40.1810.10:FF:000002">
    <property type="entry name" value="Serum response factor b"/>
    <property type="match status" value="1"/>
</dbReference>
<dbReference type="Proteomes" id="UP000565785">
    <property type="component" value="Unassembled WGS sequence"/>
</dbReference>
<evidence type="ECO:0000256" key="5">
    <source>
        <dbReference type="ARBA" id="ARBA00023242"/>
    </source>
</evidence>
<dbReference type="EMBL" id="VXBP01003618">
    <property type="protein sequence ID" value="NXN95782.1"/>
    <property type="molecule type" value="Genomic_DNA"/>
</dbReference>
<feature type="compositionally biased region" description="Low complexity" evidence="7">
    <location>
        <begin position="194"/>
        <end position="213"/>
    </location>
</feature>
<name>A0A7L1N8I0_RHICY</name>
<dbReference type="Pfam" id="PF00319">
    <property type="entry name" value="SRF-TF"/>
    <property type="match status" value="1"/>
</dbReference>
<keyword evidence="4" id="KW-0804">Transcription</keyword>
<proteinExistence type="predicted"/>
<keyword evidence="5" id="KW-0539">Nucleus</keyword>
<dbReference type="GO" id="GO:1902895">
    <property type="term" value="P:positive regulation of miRNA transcription"/>
    <property type="evidence" value="ECO:0007669"/>
    <property type="project" value="UniProtKB-ARBA"/>
</dbReference>
<feature type="domain" description="MADS-box" evidence="8">
    <location>
        <begin position="1"/>
        <end position="30"/>
    </location>
</feature>
<dbReference type="OrthoDB" id="2284405at2759"/>
<evidence type="ECO:0000313" key="9">
    <source>
        <dbReference type="EMBL" id="NXN95782.1"/>
    </source>
</evidence>
<evidence type="ECO:0000256" key="2">
    <source>
        <dbReference type="ARBA" id="ARBA00023015"/>
    </source>
</evidence>
<dbReference type="InterPro" id="IPR002100">
    <property type="entry name" value="TF_MADSbox"/>
</dbReference>
<dbReference type="GO" id="GO:0060379">
    <property type="term" value="P:cardiac muscle cell myoblast differentiation"/>
    <property type="evidence" value="ECO:0007669"/>
    <property type="project" value="UniProtKB-ARBA"/>
</dbReference>
<evidence type="ECO:0000313" key="10">
    <source>
        <dbReference type="Proteomes" id="UP000565785"/>
    </source>
</evidence>
<feature type="region of interest" description="Disordered" evidence="7">
    <location>
        <begin position="103"/>
        <end position="122"/>
    </location>
</feature>
<reference evidence="9 10" key="1">
    <citation type="submission" date="2019-09" db="EMBL/GenBank/DDBJ databases">
        <title>Bird 10,000 Genomes (B10K) Project - Family phase.</title>
        <authorList>
            <person name="Zhang G."/>
        </authorList>
    </citation>
    <scope>NUCLEOTIDE SEQUENCE [LARGE SCALE GENOMIC DNA]</scope>
    <source>
        <strain evidence="9">B10K-DU-002-35</strain>
        <tissue evidence="9">Muscle</tissue>
    </source>
</reference>
<dbReference type="SUPFAM" id="SSF55455">
    <property type="entry name" value="SRF-like"/>
    <property type="match status" value="1"/>
</dbReference>
<evidence type="ECO:0000256" key="6">
    <source>
        <dbReference type="ARBA" id="ARBA00072990"/>
    </source>
</evidence>
<keyword evidence="2" id="KW-0805">Transcription regulation</keyword>
<accession>A0A7L1N8I0</accession>
<protein>
    <recommendedName>
        <fullName evidence="6">Serum response factor</fullName>
    </recommendedName>
</protein>
<dbReference type="PROSITE" id="PS50066">
    <property type="entry name" value="MADS_BOX_2"/>
    <property type="match status" value="1"/>
</dbReference>
<feature type="non-terminal residue" evidence="9">
    <location>
        <position position="1"/>
    </location>
</feature>
<sequence>AYELSTLTGTQVLLLVASETGHVYTFATRKLQPMITSETGKALIQTCLNSPDSPPRSDPTTDQRMSATGFEETDLTYQVSESDSSGETKDALKPAFTVTNLPGTTSTIQTAPTTSTSMQVSSGPSFPITNYLAPVSASISPNAVTSANGTVLKTTGASAVTSGGLMPIPSFTLMSGGTMAQQVPVQTIQVHQAPQQTSPSSDSSTDLTQTSSSGTVTLPATIMTSSVPTTVGGPMMYPSPHAVMYAPTSGLADGGLAVLNAFSQAPSAMQVSHSQVQDQGGVPQVFLTAQSGTVEIPVSAVQLHQMAVIGQQSSSGSSLTELQVVNLDTSHSAKND</sequence>
<evidence type="ECO:0000256" key="3">
    <source>
        <dbReference type="ARBA" id="ARBA00023125"/>
    </source>
</evidence>
<dbReference type="GO" id="GO:0046983">
    <property type="term" value="F:protein dimerization activity"/>
    <property type="evidence" value="ECO:0007669"/>
    <property type="project" value="InterPro"/>
</dbReference>
<comment type="caution">
    <text evidence="9">The sequence shown here is derived from an EMBL/GenBank/DDBJ whole genome shotgun (WGS) entry which is preliminary data.</text>
</comment>
<dbReference type="GO" id="GO:0005634">
    <property type="term" value="C:nucleus"/>
    <property type="evidence" value="ECO:0007669"/>
    <property type="project" value="UniProtKB-SubCell"/>
</dbReference>
<keyword evidence="3" id="KW-0238">DNA-binding</keyword>
<keyword evidence="10" id="KW-1185">Reference proteome</keyword>
<evidence type="ECO:0000256" key="4">
    <source>
        <dbReference type="ARBA" id="ARBA00023163"/>
    </source>
</evidence>
<gene>
    <name evidence="9" type="primary">Srf</name>
    <name evidence="9" type="ORF">RHICYA_R02276</name>
</gene>
<feature type="compositionally biased region" description="Low complexity" evidence="7">
    <location>
        <begin position="104"/>
        <end position="117"/>
    </location>
</feature>
<comment type="subcellular location">
    <subcellularLocation>
        <location evidence="1">Nucleus</location>
    </subcellularLocation>
</comment>
<feature type="non-terminal residue" evidence="9">
    <location>
        <position position="336"/>
    </location>
</feature>
<organism evidence="9 10">
    <name type="scientific">Rhinopomastus cyanomelas</name>
    <name type="common">Common scimitarbill</name>
    <dbReference type="NCBI Taxonomy" id="113115"/>
    <lineage>
        <taxon>Eukaryota</taxon>
        <taxon>Metazoa</taxon>
        <taxon>Chordata</taxon>
        <taxon>Craniata</taxon>
        <taxon>Vertebrata</taxon>
        <taxon>Euteleostomi</taxon>
        <taxon>Archelosauria</taxon>
        <taxon>Archosauria</taxon>
        <taxon>Dinosauria</taxon>
        <taxon>Saurischia</taxon>
        <taxon>Theropoda</taxon>
        <taxon>Coelurosauria</taxon>
        <taxon>Aves</taxon>
        <taxon>Neognathae</taxon>
        <taxon>Neoaves</taxon>
        <taxon>Telluraves</taxon>
        <taxon>Coraciimorphae</taxon>
        <taxon>Bucerotiformes</taxon>
        <taxon>Rhinopomastidae</taxon>
        <taxon>Rhinopomastus</taxon>
    </lineage>
</organism>
<dbReference type="AlphaFoldDB" id="A0A7L1N8I0"/>
<feature type="region of interest" description="Disordered" evidence="7">
    <location>
        <begin position="189"/>
        <end position="217"/>
    </location>
</feature>
<evidence type="ECO:0000259" key="8">
    <source>
        <dbReference type="PROSITE" id="PS50066"/>
    </source>
</evidence>
<dbReference type="GO" id="GO:0042060">
    <property type="term" value="P:wound healing"/>
    <property type="evidence" value="ECO:0007669"/>
    <property type="project" value="UniProtKB-ARBA"/>
</dbReference>
<evidence type="ECO:0000256" key="7">
    <source>
        <dbReference type="SAM" id="MobiDB-lite"/>
    </source>
</evidence>
<dbReference type="Gene3D" id="3.40.1810.10">
    <property type="entry name" value="Transcription factor, MADS-box"/>
    <property type="match status" value="1"/>
</dbReference>